<protein>
    <recommendedName>
        <fullName evidence="5">Glycine cleavage system H protein</fullName>
    </recommendedName>
</protein>
<gene>
    <name evidence="7" type="ORF">CALCODRAFT_525406</name>
</gene>
<dbReference type="EMBL" id="KV424066">
    <property type="protein sequence ID" value="KZT52443.1"/>
    <property type="molecule type" value="Genomic_DNA"/>
</dbReference>
<dbReference type="Pfam" id="PF01597">
    <property type="entry name" value="GCV_H"/>
    <property type="match status" value="1"/>
</dbReference>
<comment type="similarity">
    <text evidence="1 5">Belongs to the GcvH family.</text>
</comment>
<reference evidence="7 8" key="1">
    <citation type="journal article" date="2016" name="Mol. Biol. Evol.">
        <title>Comparative Genomics of Early-Diverging Mushroom-Forming Fungi Provides Insights into the Origins of Lignocellulose Decay Capabilities.</title>
        <authorList>
            <person name="Nagy L.G."/>
            <person name="Riley R."/>
            <person name="Tritt A."/>
            <person name="Adam C."/>
            <person name="Daum C."/>
            <person name="Floudas D."/>
            <person name="Sun H."/>
            <person name="Yadav J.S."/>
            <person name="Pangilinan J."/>
            <person name="Larsson K.H."/>
            <person name="Matsuura K."/>
            <person name="Barry K."/>
            <person name="Labutti K."/>
            <person name="Kuo R."/>
            <person name="Ohm R.A."/>
            <person name="Bhattacharya S.S."/>
            <person name="Shirouzu T."/>
            <person name="Yoshinaga Y."/>
            <person name="Martin F.M."/>
            <person name="Grigoriev I.V."/>
            <person name="Hibbett D.S."/>
        </authorList>
    </citation>
    <scope>NUCLEOTIDE SEQUENCE [LARGE SCALE GENOMIC DNA]</scope>
    <source>
        <strain evidence="7 8">HHB12733</strain>
    </source>
</reference>
<feature type="modified residue" description="N6-lipoyllysine" evidence="4">
    <location>
        <position position="95"/>
    </location>
</feature>
<keyword evidence="8" id="KW-1185">Reference proteome</keyword>
<feature type="domain" description="Lipoyl-binding" evidence="6">
    <location>
        <begin position="54"/>
        <end position="136"/>
    </location>
</feature>
<keyword evidence="2 4" id="KW-0450">Lipoyl</keyword>
<comment type="subcellular location">
    <subcellularLocation>
        <location evidence="5">Mitochondrion</location>
    </subcellularLocation>
</comment>
<dbReference type="InParanoid" id="A0A165DBD1"/>
<dbReference type="PANTHER" id="PTHR11715">
    <property type="entry name" value="GLYCINE CLEAVAGE SYSTEM H PROTEIN"/>
    <property type="match status" value="1"/>
</dbReference>
<dbReference type="GO" id="GO:0019464">
    <property type="term" value="P:glycine decarboxylation via glycine cleavage system"/>
    <property type="evidence" value="ECO:0007669"/>
    <property type="project" value="UniProtKB-UniRule"/>
</dbReference>
<keyword evidence="5" id="KW-0496">Mitochondrion</keyword>
<accession>A0A165DBD1</accession>
<dbReference type="OrthoDB" id="10264154at2759"/>
<evidence type="ECO:0000256" key="2">
    <source>
        <dbReference type="ARBA" id="ARBA00022823"/>
    </source>
</evidence>
<dbReference type="HAMAP" id="MF_00272">
    <property type="entry name" value="GcvH"/>
    <property type="match status" value="1"/>
</dbReference>
<evidence type="ECO:0000256" key="4">
    <source>
        <dbReference type="PIRSR" id="PIRSR617453-50"/>
    </source>
</evidence>
<dbReference type="InterPro" id="IPR011053">
    <property type="entry name" value="Single_hybrid_motif"/>
</dbReference>
<dbReference type="InterPro" id="IPR000089">
    <property type="entry name" value="Biotin_lipoyl"/>
</dbReference>
<dbReference type="NCBIfam" id="TIGR00527">
    <property type="entry name" value="gcvH"/>
    <property type="match status" value="1"/>
</dbReference>
<dbReference type="Gene3D" id="2.40.50.100">
    <property type="match status" value="1"/>
</dbReference>
<comment type="cofactor">
    <cofactor evidence="5">
        <name>(R)-lipoate</name>
        <dbReference type="ChEBI" id="CHEBI:83088"/>
    </cofactor>
    <text evidence="5">Binds 1 lipoyl cofactor covalently.</text>
</comment>
<dbReference type="CDD" id="cd06848">
    <property type="entry name" value="GCS_H"/>
    <property type="match status" value="1"/>
</dbReference>
<sequence length="161" mass="17542">MSLFRASLTAQRVLRALRPLHRHPHTRTSHANASPAKRYTTAHEWILYDDQTSIGTTGITDYAQSSLGDVVFVELPAPGAELVAGEALGAVESVKAASDIYSPVSGTVEEVNEQLSDEPGLLNKSPEELGWLCRIKMSNPAEIDSLLSEEAYKAHCESEEH</sequence>
<dbReference type="GO" id="GO:0005739">
    <property type="term" value="C:mitochondrion"/>
    <property type="evidence" value="ECO:0007669"/>
    <property type="project" value="UniProtKB-SubCell"/>
</dbReference>
<comment type="subunit">
    <text evidence="5">The glycine cleavage system is composed of four proteins: P, T, L and H.</text>
</comment>
<comment type="function">
    <text evidence="5">The H protein shuttles the methylamine group of glycine from the P protein to the T protein.</text>
</comment>
<evidence type="ECO:0000313" key="8">
    <source>
        <dbReference type="Proteomes" id="UP000076842"/>
    </source>
</evidence>
<name>A0A165DBD1_9BASI</name>
<dbReference type="GO" id="GO:0005960">
    <property type="term" value="C:glycine cleavage complex"/>
    <property type="evidence" value="ECO:0007669"/>
    <property type="project" value="UniProtKB-UniRule"/>
</dbReference>
<dbReference type="InterPro" id="IPR033753">
    <property type="entry name" value="GCV_H/Fam206"/>
</dbReference>
<dbReference type="Proteomes" id="UP000076842">
    <property type="component" value="Unassembled WGS sequence"/>
</dbReference>
<dbReference type="PROSITE" id="PS50968">
    <property type="entry name" value="BIOTINYL_LIPOYL"/>
    <property type="match status" value="1"/>
</dbReference>
<keyword evidence="3 5" id="KW-0809">Transit peptide</keyword>
<dbReference type="InterPro" id="IPR017453">
    <property type="entry name" value="GCV_H_sub"/>
</dbReference>
<dbReference type="FunCoup" id="A0A165DBD1">
    <property type="interactions" value="550"/>
</dbReference>
<dbReference type="GO" id="GO:0009249">
    <property type="term" value="P:protein lipoylation"/>
    <property type="evidence" value="ECO:0007669"/>
    <property type="project" value="TreeGrafter"/>
</dbReference>
<dbReference type="PROSITE" id="PS00189">
    <property type="entry name" value="LIPOYL"/>
    <property type="match status" value="1"/>
</dbReference>
<evidence type="ECO:0000256" key="1">
    <source>
        <dbReference type="ARBA" id="ARBA00009249"/>
    </source>
</evidence>
<evidence type="ECO:0000256" key="3">
    <source>
        <dbReference type="ARBA" id="ARBA00022946"/>
    </source>
</evidence>
<proteinExistence type="inferred from homology"/>
<dbReference type="NCBIfam" id="NF002270">
    <property type="entry name" value="PRK01202.1"/>
    <property type="match status" value="1"/>
</dbReference>
<organism evidence="7 8">
    <name type="scientific">Calocera cornea HHB12733</name>
    <dbReference type="NCBI Taxonomy" id="1353952"/>
    <lineage>
        <taxon>Eukaryota</taxon>
        <taxon>Fungi</taxon>
        <taxon>Dikarya</taxon>
        <taxon>Basidiomycota</taxon>
        <taxon>Agaricomycotina</taxon>
        <taxon>Dacrymycetes</taxon>
        <taxon>Dacrymycetales</taxon>
        <taxon>Dacrymycetaceae</taxon>
        <taxon>Calocera</taxon>
    </lineage>
</organism>
<evidence type="ECO:0000259" key="6">
    <source>
        <dbReference type="PROSITE" id="PS50968"/>
    </source>
</evidence>
<dbReference type="InterPro" id="IPR003016">
    <property type="entry name" value="2-oxoA_DH_lipoyl-BS"/>
</dbReference>
<dbReference type="PANTHER" id="PTHR11715:SF3">
    <property type="entry name" value="GLYCINE CLEAVAGE SYSTEM H PROTEIN-RELATED"/>
    <property type="match status" value="1"/>
</dbReference>
<dbReference type="SUPFAM" id="SSF51230">
    <property type="entry name" value="Single hybrid motif"/>
    <property type="match status" value="1"/>
</dbReference>
<evidence type="ECO:0000313" key="7">
    <source>
        <dbReference type="EMBL" id="KZT52443.1"/>
    </source>
</evidence>
<evidence type="ECO:0000256" key="5">
    <source>
        <dbReference type="RuleBase" id="RU364055"/>
    </source>
</evidence>
<dbReference type="AlphaFoldDB" id="A0A165DBD1"/>
<dbReference type="InterPro" id="IPR002930">
    <property type="entry name" value="GCV_H"/>
</dbReference>
<dbReference type="STRING" id="1353952.A0A165DBD1"/>